<keyword evidence="6" id="KW-0804">Transcription</keyword>
<dbReference type="PROSITE" id="PS51755">
    <property type="entry name" value="OMPR_PHOB"/>
    <property type="match status" value="1"/>
</dbReference>
<dbReference type="GO" id="GO:0000156">
    <property type="term" value="F:phosphorelay response regulator activity"/>
    <property type="evidence" value="ECO:0007669"/>
    <property type="project" value="TreeGrafter"/>
</dbReference>
<evidence type="ECO:0000256" key="5">
    <source>
        <dbReference type="ARBA" id="ARBA00023125"/>
    </source>
</evidence>
<dbReference type="FunFam" id="1.10.10.10:FF:000018">
    <property type="entry name" value="DNA-binding response regulator ResD"/>
    <property type="match status" value="1"/>
</dbReference>
<dbReference type="InterPro" id="IPR039420">
    <property type="entry name" value="WalR-like"/>
</dbReference>
<dbReference type="PROSITE" id="PS50110">
    <property type="entry name" value="RESPONSE_REGULATORY"/>
    <property type="match status" value="1"/>
</dbReference>
<dbReference type="Gene3D" id="6.10.250.690">
    <property type="match status" value="1"/>
</dbReference>
<dbReference type="Pfam" id="PF00486">
    <property type="entry name" value="Trans_reg_C"/>
    <property type="match status" value="1"/>
</dbReference>
<dbReference type="GO" id="GO:0006355">
    <property type="term" value="P:regulation of DNA-templated transcription"/>
    <property type="evidence" value="ECO:0007669"/>
    <property type="project" value="InterPro"/>
</dbReference>
<evidence type="ECO:0000256" key="2">
    <source>
        <dbReference type="ARBA" id="ARBA00022553"/>
    </source>
</evidence>
<dbReference type="GO" id="GO:0005829">
    <property type="term" value="C:cytosol"/>
    <property type="evidence" value="ECO:0007669"/>
    <property type="project" value="TreeGrafter"/>
</dbReference>
<dbReference type="SUPFAM" id="SSF52172">
    <property type="entry name" value="CheY-like"/>
    <property type="match status" value="1"/>
</dbReference>
<dbReference type="InterPro" id="IPR011006">
    <property type="entry name" value="CheY-like_superfamily"/>
</dbReference>
<dbReference type="PANTHER" id="PTHR48111:SF26">
    <property type="entry name" value="STAGE 0 SPORULATION PROTEIN A HOMOLOG"/>
    <property type="match status" value="1"/>
</dbReference>
<keyword evidence="2 7" id="KW-0597">Phosphoprotein</keyword>
<protein>
    <submittedName>
        <fullName evidence="11">DNA-binding response regulator</fullName>
    </submittedName>
</protein>
<dbReference type="PANTHER" id="PTHR48111">
    <property type="entry name" value="REGULATOR OF RPOS"/>
    <property type="match status" value="1"/>
</dbReference>
<dbReference type="OrthoDB" id="9790442at2"/>
<dbReference type="InterPro" id="IPR001867">
    <property type="entry name" value="OmpR/PhoB-type_DNA-bd"/>
</dbReference>
<accession>A0A3A6PGX2</accession>
<dbReference type="CDD" id="cd17574">
    <property type="entry name" value="REC_OmpR"/>
    <property type="match status" value="1"/>
</dbReference>
<dbReference type="Proteomes" id="UP000267798">
    <property type="component" value="Unassembled WGS sequence"/>
</dbReference>
<evidence type="ECO:0000313" key="11">
    <source>
        <dbReference type="EMBL" id="RJX40205.1"/>
    </source>
</evidence>
<evidence type="ECO:0000256" key="8">
    <source>
        <dbReference type="PROSITE-ProRule" id="PRU01091"/>
    </source>
</evidence>
<sequence>MVKQLLIIEDDPYIAELQKDYFLLHDFGVDVCLDGREGVEKALGGGYDLIILDLQLPGMDGFEICRTIRGQLDVPILIVSAKKEDIDKIRGFGLGADDFVTKPFSPNELVARAKAHLARYERFTGGQKAANTDRIDIRELSIHKSSHRVFVHGKEVSLTAKEFEVLLFMASNPNHVFNKEELFERIWGLESSGDIATVTVHVSRIREKIEADPSNPQFIETVWGAGYRFTI</sequence>
<dbReference type="SMART" id="SM00448">
    <property type="entry name" value="REC"/>
    <property type="match status" value="1"/>
</dbReference>
<dbReference type="InterPro" id="IPR016032">
    <property type="entry name" value="Sig_transdc_resp-reg_C-effctor"/>
</dbReference>
<feature type="modified residue" description="4-aspartylphosphate" evidence="7">
    <location>
        <position position="53"/>
    </location>
</feature>
<evidence type="ECO:0000259" key="9">
    <source>
        <dbReference type="PROSITE" id="PS50110"/>
    </source>
</evidence>
<dbReference type="Pfam" id="PF00072">
    <property type="entry name" value="Response_reg"/>
    <property type="match status" value="1"/>
</dbReference>
<evidence type="ECO:0000256" key="4">
    <source>
        <dbReference type="ARBA" id="ARBA00023015"/>
    </source>
</evidence>
<evidence type="ECO:0000256" key="7">
    <source>
        <dbReference type="PROSITE-ProRule" id="PRU00169"/>
    </source>
</evidence>
<evidence type="ECO:0000256" key="6">
    <source>
        <dbReference type="ARBA" id="ARBA00023163"/>
    </source>
</evidence>
<proteinExistence type="predicted"/>
<feature type="domain" description="OmpR/PhoB-type" evidence="10">
    <location>
        <begin position="132"/>
        <end position="231"/>
    </location>
</feature>
<dbReference type="InterPro" id="IPR036388">
    <property type="entry name" value="WH-like_DNA-bd_sf"/>
</dbReference>
<evidence type="ECO:0000313" key="12">
    <source>
        <dbReference type="Proteomes" id="UP000267798"/>
    </source>
</evidence>
<name>A0A3A6PGX2_9BACL</name>
<dbReference type="SMART" id="SM00862">
    <property type="entry name" value="Trans_reg_C"/>
    <property type="match status" value="1"/>
</dbReference>
<keyword evidence="3" id="KW-0902">Two-component regulatory system</keyword>
<dbReference type="CDD" id="cd00383">
    <property type="entry name" value="trans_reg_C"/>
    <property type="match status" value="1"/>
</dbReference>
<evidence type="ECO:0000259" key="10">
    <source>
        <dbReference type="PROSITE" id="PS51755"/>
    </source>
</evidence>
<dbReference type="AlphaFoldDB" id="A0A3A6PGX2"/>
<dbReference type="EMBL" id="QXQB01000002">
    <property type="protein sequence ID" value="RJX40205.1"/>
    <property type="molecule type" value="Genomic_DNA"/>
</dbReference>
<gene>
    <name evidence="11" type="ORF">D3P09_12670</name>
</gene>
<feature type="DNA-binding region" description="OmpR/PhoB-type" evidence="8">
    <location>
        <begin position="132"/>
        <end position="231"/>
    </location>
</feature>
<keyword evidence="4" id="KW-0805">Transcription regulation</keyword>
<evidence type="ECO:0000256" key="3">
    <source>
        <dbReference type="ARBA" id="ARBA00023012"/>
    </source>
</evidence>
<comment type="caution">
    <text evidence="11">The sequence shown here is derived from an EMBL/GenBank/DDBJ whole genome shotgun (WGS) entry which is preliminary data.</text>
</comment>
<dbReference type="InterPro" id="IPR001789">
    <property type="entry name" value="Sig_transdc_resp-reg_receiver"/>
</dbReference>
<keyword evidence="12" id="KW-1185">Reference proteome</keyword>
<dbReference type="Gene3D" id="1.10.10.10">
    <property type="entry name" value="Winged helix-like DNA-binding domain superfamily/Winged helix DNA-binding domain"/>
    <property type="match status" value="1"/>
</dbReference>
<dbReference type="GO" id="GO:0000976">
    <property type="term" value="F:transcription cis-regulatory region binding"/>
    <property type="evidence" value="ECO:0007669"/>
    <property type="project" value="TreeGrafter"/>
</dbReference>
<reference evidence="11 12" key="1">
    <citation type="submission" date="2018-09" db="EMBL/GenBank/DDBJ databases">
        <title>Paenibacillus aracenensis nov. sp. isolated from a cave in southern Spain.</title>
        <authorList>
            <person name="Jurado V."/>
            <person name="Gutierrez-Patricio S."/>
            <person name="Gonzalez-Pimentel J.L."/>
            <person name="Miller A.Z."/>
            <person name="Laiz L."/>
            <person name="Saiz-Jimenez C."/>
        </authorList>
    </citation>
    <scope>NUCLEOTIDE SEQUENCE [LARGE SCALE GENOMIC DNA]</scope>
    <source>
        <strain evidence="11 12">JCM 19203</strain>
    </source>
</reference>
<dbReference type="Gene3D" id="3.40.50.2300">
    <property type="match status" value="1"/>
</dbReference>
<organism evidence="11 12">
    <name type="scientific">Paenibacillus pinisoli</name>
    <dbReference type="NCBI Taxonomy" id="1276110"/>
    <lineage>
        <taxon>Bacteria</taxon>
        <taxon>Bacillati</taxon>
        <taxon>Bacillota</taxon>
        <taxon>Bacilli</taxon>
        <taxon>Bacillales</taxon>
        <taxon>Paenibacillaceae</taxon>
        <taxon>Paenibacillus</taxon>
    </lineage>
</organism>
<keyword evidence="5 8" id="KW-0238">DNA-binding</keyword>
<comment type="subcellular location">
    <subcellularLocation>
        <location evidence="1">Cytoplasm</location>
    </subcellularLocation>
</comment>
<dbReference type="GO" id="GO:0032993">
    <property type="term" value="C:protein-DNA complex"/>
    <property type="evidence" value="ECO:0007669"/>
    <property type="project" value="TreeGrafter"/>
</dbReference>
<dbReference type="SUPFAM" id="SSF46894">
    <property type="entry name" value="C-terminal effector domain of the bipartite response regulators"/>
    <property type="match status" value="1"/>
</dbReference>
<evidence type="ECO:0000256" key="1">
    <source>
        <dbReference type="ARBA" id="ARBA00004496"/>
    </source>
</evidence>
<feature type="domain" description="Response regulatory" evidence="9">
    <location>
        <begin position="4"/>
        <end position="117"/>
    </location>
</feature>